<dbReference type="KEGG" id="vcy:IX92_22875"/>
<dbReference type="GeneID" id="93943648"/>
<keyword evidence="2" id="KW-1185">Reference proteome</keyword>
<organism evidence="1 2">
    <name type="scientific">Vibrio coralliilyticus</name>
    <dbReference type="NCBI Taxonomy" id="190893"/>
    <lineage>
        <taxon>Bacteria</taxon>
        <taxon>Pseudomonadati</taxon>
        <taxon>Pseudomonadota</taxon>
        <taxon>Gammaproteobacteria</taxon>
        <taxon>Vibrionales</taxon>
        <taxon>Vibrionaceae</taxon>
        <taxon>Vibrio</taxon>
    </lineage>
</organism>
<proteinExistence type="predicted"/>
<evidence type="ECO:0000313" key="1">
    <source>
        <dbReference type="EMBL" id="AIW21820.1"/>
    </source>
</evidence>
<protein>
    <submittedName>
        <fullName evidence="1">Uncharacterized protein</fullName>
    </submittedName>
</protein>
<dbReference type="EMBL" id="CP009618">
    <property type="protein sequence ID" value="AIW21820.1"/>
    <property type="molecule type" value="Genomic_DNA"/>
</dbReference>
<accession>A0AAE5EPA2</accession>
<gene>
    <name evidence="1" type="ORF">IX92_22875</name>
</gene>
<reference evidence="1 2" key="1">
    <citation type="submission" date="2014-10" db="EMBL/GenBank/DDBJ databases">
        <title>The Complete Genome Sequence for the Shellfish Pathogen Vibrio coralliilyticus RE98 Isolated from a Shellfish Hatchery.</title>
        <authorList>
            <person name="Richards G.P."/>
            <person name="Bono J.L."/>
            <person name="Watson M.A."/>
            <person name="Needleman D.S."/>
        </authorList>
    </citation>
    <scope>NUCLEOTIDE SEQUENCE [LARGE SCALE GENOMIC DNA]</scope>
    <source>
        <strain evidence="1 2">RE98</strain>
    </source>
</reference>
<dbReference type="AlphaFoldDB" id="A0AAE5EPA2"/>
<dbReference type="Proteomes" id="UP000030081">
    <property type="component" value="Chromosome 2"/>
</dbReference>
<dbReference type="RefSeq" id="WP_043010711.1">
    <property type="nucleotide sequence ID" value="NZ_CP009618.1"/>
</dbReference>
<evidence type="ECO:0000313" key="2">
    <source>
        <dbReference type="Proteomes" id="UP000030081"/>
    </source>
</evidence>
<sequence length="80" mass="8997">MNFDIEALRHHQLVEDGQLEGCYIHQPAEGSQQNDKAVLAERQALEKMGYKVVQVQAKGKTTTFAEAMQKFAKKSGHQPK</sequence>
<name>A0AAE5EPA2_9VIBR</name>